<comment type="cofactor">
    <cofactor evidence="1">
        <name>Mg(2+)</name>
        <dbReference type="ChEBI" id="CHEBI:18420"/>
    </cofactor>
</comment>
<dbReference type="GO" id="GO:0046656">
    <property type="term" value="P:folic acid biosynthetic process"/>
    <property type="evidence" value="ECO:0007669"/>
    <property type="project" value="UniProtKB-KW"/>
</dbReference>
<dbReference type="InterPro" id="IPR013221">
    <property type="entry name" value="Mur_ligase_cen"/>
</dbReference>
<dbReference type="EMBL" id="FMUS01000013">
    <property type="protein sequence ID" value="SCY69661.1"/>
    <property type="molecule type" value="Genomic_DNA"/>
</dbReference>
<dbReference type="InterPro" id="IPR036565">
    <property type="entry name" value="Mur-like_cat_sf"/>
</dbReference>
<evidence type="ECO:0000259" key="19">
    <source>
        <dbReference type="Pfam" id="PF02875"/>
    </source>
</evidence>
<comment type="catalytic activity">
    <reaction evidence="16">
        <text>(6S)-5,6,7,8-tetrahydrofolyl-(gamma-L-Glu)(n) + L-glutamate + ATP = (6S)-5,6,7,8-tetrahydrofolyl-(gamma-L-Glu)(n+1) + ADP + phosphate + H(+)</text>
        <dbReference type="Rhea" id="RHEA:10580"/>
        <dbReference type="Rhea" id="RHEA-COMP:14738"/>
        <dbReference type="Rhea" id="RHEA-COMP:14740"/>
        <dbReference type="ChEBI" id="CHEBI:15378"/>
        <dbReference type="ChEBI" id="CHEBI:29985"/>
        <dbReference type="ChEBI" id="CHEBI:30616"/>
        <dbReference type="ChEBI" id="CHEBI:43474"/>
        <dbReference type="ChEBI" id="CHEBI:141005"/>
        <dbReference type="ChEBI" id="CHEBI:456216"/>
        <dbReference type="EC" id="6.3.2.17"/>
    </reaction>
</comment>
<dbReference type="PANTHER" id="PTHR11136:SF0">
    <property type="entry name" value="DIHYDROFOLATE SYNTHETASE-RELATED"/>
    <property type="match status" value="1"/>
</dbReference>
<comment type="similarity">
    <text evidence="4 18">Belongs to the folylpolyglutamate synthase family.</text>
</comment>
<dbReference type="GO" id="GO:0004326">
    <property type="term" value="F:tetrahydrofolylpolyglutamate synthase activity"/>
    <property type="evidence" value="ECO:0007669"/>
    <property type="project" value="UniProtKB-EC"/>
</dbReference>
<evidence type="ECO:0000256" key="7">
    <source>
        <dbReference type="ARBA" id="ARBA00013025"/>
    </source>
</evidence>
<keyword evidence="22" id="KW-1185">Reference proteome</keyword>
<keyword evidence="11 18" id="KW-0547">Nucleotide-binding</keyword>
<dbReference type="PROSITE" id="PS01012">
    <property type="entry name" value="FOLYLPOLYGLU_SYNT_2"/>
    <property type="match status" value="1"/>
</dbReference>
<evidence type="ECO:0000256" key="13">
    <source>
        <dbReference type="ARBA" id="ARBA00022842"/>
    </source>
</evidence>
<comment type="pathway">
    <text evidence="2">Cofactor biosynthesis; tetrahydrofolate biosynthesis; 7,8-dihydrofolate from 2-amino-4-hydroxy-6-hydroxymethyl-7,8-dihydropteridine diphosphate and 4-aminobenzoate: step 2/2.</text>
</comment>
<evidence type="ECO:0000256" key="17">
    <source>
        <dbReference type="ARBA" id="ARBA00049161"/>
    </source>
</evidence>
<dbReference type="OrthoDB" id="9809356at2"/>
<evidence type="ECO:0000256" key="15">
    <source>
        <dbReference type="ARBA" id="ARBA00030592"/>
    </source>
</evidence>
<evidence type="ECO:0000313" key="21">
    <source>
        <dbReference type="EMBL" id="SCY69661.1"/>
    </source>
</evidence>
<accession>A0A1G5I145</accession>
<dbReference type="STRING" id="1120976.SAMN03080606_02196"/>
<feature type="domain" description="Mur ligase central" evidence="20">
    <location>
        <begin position="44"/>
        <end position="270"/>
    </location>
</feature>
<keyword evidence="14" id="KW-0289">Folate biosynthesis</keyword>
<evidence type="ECO:0000256" key="1">
    <source>
        <dbReference type="ARBA" id="ARBA00001946"/>
    </source>
</evidence>
<dbReference type="AlphaFoldDB" id="A0A1G5I145"/>
<dbReference type="GO" id="GO:0008841">
    <property type="term" value="F:dihydrofolate synthase activity"/>
    <property type="evidence" value="ECO:0007669"/>
    <property type="project" value="UniProtKB-EC"/>
</dbReference>
<dbReference type="PIRSF" id="PIRSF001563">
    <property type="entry name" value="Folylpolyglu_synth"/>
    <property type="match status" value="1"/>
</dbReference>
<evidence type="ECO:0000256" key="11">
    <source>
        <dbReference type="ARBA" id="ARBA00022741"/>
    </source>
</evidence>
<evidence type="ECO:0000256" key="8">
    <source>
        <dbReference type="ARBA" id="ARBA00019357"/>
    </source>
</evidence>
<dbReference type="Pfam" id="PF02875">
    <property type="entry name" value="Mur_ligase_C"/>
    <property type="match status" value="1"/>
</dbReference>
<dbReference type="RefSeq" id="WP_091543261.1">
    <property type="nucleotide sequence ID" value="NZ_FMUS01000013.1"/>
</dbReference>
<dbReference type="SUPFAM" id="SSF53623">
    <property type="entry name" value="MurD-like peptide ligases, catalytic domain"/>
    <property type="match status" value="1"/>
</dbReference>
<keyword evidence="10" id="KW-0479">Metal-binding</keyword>
<dbReference type="GO" id="GO:0005737">
    <property type="term" value="C:cytoplasm"/>
    <property type="evidence" value="ECO:0007669"/>
    <property type="project" value="TreeGrafter"/>
</dbReference>
<dbReference type="InterPro" id="IPR036615">
    <property type="entry name" value="Mur_ligase_C_dom_sf"/>
</dbReference>
<gene>
    <name evidence="21" type="ORF">SAMN03080606_02196</name>
</gene>
<dbReference type="FunFam" id="3.40.1190.10:FF:000004">
    <property type="entry name" value="Dihydrofolate synthase/folylpolyglutamate synthase"/>
    <property type="match status" value="1"/>
</dbReference>
<evidence type="ECO:0000256" key="2">
    <source>
        <dbReference type="ARBA" id="ARBA00004799"/>
    </source>
</evidence>
<keyword evidence="13" id="KW-0460">Magnesium</keyword>
<evidence type="ECO:0000256" key="16">
    <source>
        <dbReference type="ARBA" id="ARBA00047493"/>
    </source>
</evidence>
<sequence length="432" mass="48475">MNYHEALEYIHGTYKFGSKLGLENISYLLKLLGDPQKDLKIIHIAGTNGKGSTAAFINEVLKEAGYKVGLYTSPYLETFTERIRINGVNIPEEELAEVTYIVKEKIELMVKEGRNHPTEFEVVTAIAFYYYAKEKIDFLILEVGLGGRLDATNVVEKPLISVITPIGYDHMEYLGDTIEKIAFEKGGIIKDNSLVVTYPQESGAIGVIEELCTEKNSRLIVVSFDDINIHNSSIEGQEFTITVMDKAYKNIKIHMVGQHQIYNSATALTVLEALKKHHGIKIDDDSIYRGFLNTRWPGRLEVMKHDPLTIIDGAHNIHGAEALAKTLENQLENFSITLVLGMLKDKDVGGFVDKIVPLVDRVVLTKPDNPRAMEPQQLSEKLVRYNKEVYVEVEIGKAVDCAFKLTKATEAIVVAGSLYMIGEARKHIRENY</sequence>
<comment type="catalytic activity">
    <reaction evidence="17">
        <text>7,8-dihydropteroate + L-glutamate + ATP = 7,8-dihydrofolate + ADP + phosphate + H(+)</text>
        <dbReference type="Rhea" id="RHEA:23584"/>
        <dbReference type="ChEBI" id="CHEBI:15378"/>
        <dbReference type="ChEBI" id="CHEBI:17839"/>
        <dbReference type="ChEBI" id="CHEBI:29985"/>
        <dbReference type="ChEBI" id="CHEBI:30616"/>
        <dbReference type="ChEBI" id="CHEBI:43474"/>
        <dbReference type="ChEBI" id="CHEBI:57451"/>
        <dbReference type="ChEBI" id="CHEBI:456216"/>
        <dbReference type="EC" id="6.3.2.12"/>
    </reaction>
</comment>
<proteinExistence type="inferred from homology"/>
<dbReference type="NCBIfam" id="TIGR01499">
    <property type="entry name" value="folC"/>
    <property type="match status" value="1"/>
</dbReference>
<comment type="pathway">
    <text evidence="3">Cofactor biosynthesis; tetrahydrofolylpolyglutamate biosynthesis.</text>
</comment>
<dbReference type="PANTHER" id="PTHR11136">
    <property type="entry name" value="FOLYLPOLYGLUTAMATE SYNTHASE-RELATED"/>
    <property type="match status" value="1"/>
</dbReference>
<dbReference type="InterPro" id="IPR001645">
    <property type="entry name" value="Folylpolyglutamate_synth"/>
</dbReference>
<dbReference type="GO" id="GO:0005524">
    <property type="term" value="F:ATP binding"/>
    <property type="evidence" value="ECO:0007669"/>
    <property type="project" value="UniProtKB-KW"/>
</dbReference>
<dbReference type="InterPro" id="IPR004101">
    <property type="entry name" value="Mur_ligase_C"/>
</dbReference>
<dbReference type="Gene3D" id="3.40.1190.10">
    <property type="entry name" value="Mur-like, catalytic domain"/>
    <property type="match status" value="1"/>
</dbReference>
<name>A0A1G5I145_9FIRM</name>
<evidence type="ECO:0000256" key="5">
    <source>
        <dbReference type="ARBA" id="ARBA00011245"/>
    </source>
</evidence>
<dbReference type="EC" id="6.3.2.17" evidence="7"/>
<evidence type="ECO:0000256" key="9">
    <source>
        <dbReference type="ARBA" id="ARBA00022598"/>
    </source>
</evidence>
<evidence type="ECO:0000313" key="22">
    <source>
        <dbReference type="Proteomes" id="UP000198636"/>
    </source>
</evidence>
<comment type="subunit">
    <text evidence="5">Monomer.</text>
</comment>
<evidence type="ECO:0000256" key="6">
    <source>
        <dbReference type="ARBA" id="ARBA00013023"/>
    </source>
</evidence>
<dbReference type="SUPFAM" id="SSF53244">
    <property type="entry name" value="MurD-like peptide ligases, peptide-binding domain"/>
    <property type="match status" value="1"/>
</dbReference>
<dbReference type="Gene3D" id="3.90.190.20">
    <property type="entry name" value="Mur ligase, C-terminal domain"/>
    <property type="match status" value="1"/>
</dbReference>
<dbReference type="EC" id="6.3.2.12" evidence="6"/>
<reference evidence="21 22" key="1">
    <citation type="submission" date="2016-10" db="EMBL/GenBank/DDBJ databases">
        <authorList>
            <person name="de Groot N.N."/>
        </authorList>
    </citation>
    <scope>NUCLEOTIDE SEQUENCE [LARGE SCALE GENOMIC DNA]</scope>
    <source>
        <strain evidence="21 22">DSM 18978</strain>
    </source>
</reference>
<dbReference type="Proteomes" id="UP000198636">
    <property type="component" value="Unassembled WGS sequence"/>
</dbReference>
<evidence type="ECO:0000256" key="4">
    <source>
        <dbReference type="ARBA" id="ARBA00008276"/>
    </source>
</evidence>
<feature type="domain" description="Mur ligase C-terminal" evidence="19">
    <location>
        <begin position="298"/>
        <end position="417"/>
    </location>
</feature>
<evidence type="ECO:0000256" key="12">
    <source>
        <dbReference type="ARBA" id="ARBA00022840"/>
    </source>
</evidence>
<dbReference type="GO" id="GO:0046872">
    <property type="term" value="F:metal ion binding"/>
    <property type="evidence" value="ECO:0007669"/>
    <property type="project" value="UniProtKB-KW"/>
</dbReference>
<evidence type="ECO:0000256" key="10">
    <source>
        <dbReference type="ARBA" id="ARBA00022723"/>
    </source>
</evidence>
<dbReference type="InterPro" id="IPR018109">
    <property type="entry name" value="Folylpolyglutamate_synth_CS"/>
</dbReference>
<evidence type="ECO:0000256" key="14">
    <source>
        <dbReference type="ARBA" id="ARBA00022909"/>
    </source>
</evidence>
<organism evidence="21 22">
    <name type="scientific">Alkaliphilus peptidifermentans DSM 18978</name>
    <dbReference type="NCBI Taxonomy" id="1120976"/>
    <lineage>
        <taxon>Bacteria</taxon>
        <taxon>Bacillati</taxon>
        <taxon>Bacillota</taxon>
        <taxon>Clostridia</taxon>
        <taxon>Peptostreptococcales</taxon>
        <taxon>Natronincolaceae</taxon>
        <taxon>Alkaliphilus</taxon>
    </lineage>
</organism>
<protein>
    <recommendedName>
        <fullName evidence="8">Dihydrofolate synthase/folylpolyglutamate synthase</fullName>
        <ecNumber evidence="6">6.3.2.12</ecNumber>
        <ecNumber evidence="7">6.3.2.17</ecNumber>
    </recommendedName>
    <alternativeName>
        <fullName evidence="15">Tetrahydrofolylpolyglutamate synthase</fullName>
    </alternativeName>
</protein>
<evidence type="ECO:0000256" key="18">
    <source>
        <dbReference type="PIRNR" id="PIRNR001563"/>
    </source>
</evidence>
<keyword evidence="9 18" id="KW-0436">Ligase</keyword>
<dbReference type="Pfam" id="PF08245">
    <property type="entry name" value="Mur_ligase_M"/>
    <property type="match status" value="1"/>
</dbReference>
<keyword evidence="12 18" id="KW-0067">ATP-binding</keyword>
<evidence type="ECO:0000259" key="20">
    <source>
        <dbReference type="Pfam" id="PF08245"/>
    </source>
</evidence>
<evidence type="ECO:0000256" key="3">
    <source>
        <dbReference type="ARBA" id="ARBA00005150"/>
    </source>
</evidence>